<dbReference type="InterPro" id="IPR016181">
    <property type="entry name" value="Acyl_CoA_acyltransferase"/>
</dbReference>
<dbReference type="PROSITE" id="PS51186">
    <property type="entry name" value="GNAT"/>
    <property type="match status" value="1"/>
</dbReference>
<comment type="caution">
    <text evidence="2">The sequence shown here is derived from an EMBL/GenBank/DDBJ whole genome shotgun (WGS) entry which is preliminary data.</text>
</comment>
<dbReference type="EMBL" id="BEGY01000004">
    <property type="protein sequence ID" value="GAX73578.1"/>
    <property type="molecule type" value="Genomic_DNA"/>
</dbReference>
<name>A0A250WRW5_9CHLO</name>
<dbReference type="OrthoDB" id="2017234at2759"/>
<dbReference type="CDD" id="cd04301">
    <property type="entry name" value="NAT_SF"/>
    <property type="match status" value="1"/>
</dbReference>
<keyword evidence="3" id="KW-1185">Reference proteome</keyword>
<dbReference type="Pfam" id="PF13508">
    <property type="entry name" value="Acetyltransf_7"/>
    <property type="match status" value="1"/>
</dbReference>
<sequence length="247" mass="26871">MSNVLLRTKMDRGITFPIQSSCRHATGRTASHQLMYCRSILDEGQVPSSSSQDSVWGDLHAQASLPSGRLEIRPLQSNDLQAASVVLTRAFAGSDENITLSGASDYMKSMIGQGMKGLLLVAKLFPEDASLLPPNQISRIIGLVALSFHPDTMQPSTTLPTPPDSAYLSNMAVDAKFRRQGVASNLLRAADIACARADRTTVHLHVNQVDEGTFNLYSSSGYKEIQRDGGFVKLRGLKPKILMKKIL</sequence>
<reference evidence="2 3" key="1">
    <citation type="submission" date="2017-08" db="EMBL/GenBank/DDBJ databases">
        <title>Acidophilic green algal genome provides insights into adaptation to an acidic environment.</title>
        <authorList>
            <person name="Hirooka S."/>
            <person name="Hirose Y."/>
            <person name="Kanesaki Y."/>
            <person name="Higuchi S."/>
            <person name="Fujiwara T."/>
            <person name="Onuma R."/>
            <person name="Era A."/>
            <person name="Ohbayashi R."/>
            <person name="Uzuka A."/>
            <person name="Nozaki H."/>
            <person name="Yoshikawa H."/>
            <person name="Miyagishima S.Y."/>
        </authorList>
    </citation>
    <scope>NUCLEOTIDE SEQUENCE [LARGE SCALE GENOMIC DNA]</scope>
    <source>
        <strain evidence="2 3">NIES-2499</strain>
    </source>
</reference>
<dbReference type="Proteomes" id="UP000232323">
    <property type="component" value="Unassembled WGS sequence"/>
</dbReference>
<protein>
    <recommendedName>
        <fullName evidence="1">N-acetyltransferase domain-containing protein</fullName>
    </recommendedName>
</protein>
<dbReference type="AlphaFoldDB" id="A0A250WRW5"/>
<dbReference type="Gene3D" id="3.40.630.30">
    <property type="match status" value="1"/>
</dbReference>
<evidence type="ECO:0000259" key="1">
    <source>
        <dbReference type="PROSITE" id="PS51186"/>
    </source>
</evidence>
<evidence type="ECO:0000313" key="2">
    <source>
        <dbReference type="EMBL" id="GAX73578.1"/>
    </source>
</evidence>
<dbReference type="PANTHER" id="PTHR47489">
    <property type="entry name" value="ACYL-COA N-ACYLTRANSFERASES (NAT) SUPERFAMILY PROTEIN"/>
    <property type="match status" value="1"/>
</dbReference>
<gene>
    <name evidence="2" type="ORF">CEUSTIGMA_g1029.t1</name>
</gene>
<feature type="domain" description="N-acetyltransferase" evidence="1">
    <location>
        <begin position="70"/>
        <end position="247"/>
    </location>
</feature>
<evidence type="ECO:0000313" key="3">
    <source>
        <dbReference type="Proteomes" id="UP000232323"/>
    </source>
</evidence>
<proteinExistence type="predicted"/>
<dbReference type="SUPFAM" id="SSF55729">
    <property type="entry name" value="Acyl-CoA N-acyltransferases (Nat)"/>
    <property type="match status" value="1"/>
</dbReference>
<dbReference type="InterPro" id="IPR000182">
    <property type="entry name" value="GNAT_dom"/>
</dbReference>
<dbReference type="PANTHER" id="PTHR47489:SF2">
    <property type="entry name" value="GCN5-RELATED N-ACETYLTRANSFERASE 5, CHLOROPLASTIC"/>
    <property type="match status" value="1"/>
</dbReference>
<organism evidence="2 3">
    <name type="scientific">Chlamydomonas eustigma</name>
    <dbReference type="NCBI Taxonomy" id="1157962"/>
    <lineage>
        <taxon>Eukaryota</taxon>
        <taxon>Viridiplantae</taxon>
        <taxon>Chlorophyta</taxon>
        <taxon>core chlorophytes</taxon>
        <taxon>Chlorophyceae</taxon>
        <taxon>CS clade</taxon>
        <taxon>Chlamydomonadales</taxon>
        <taxon>Chlamydomonadaceae</taxon>
        <taxon>Chlamydomonas</taxon>
    </lineage>
</organism>
<dbReference type="GO" id="GO:0016747">
    <property type="term" value="F:acyltransferase activity, transferring groups other than amino-acyl groups"/>
    <property type="evidence" value="ECO:0007669"/>
    <property type="project" value="InterPro"/>
</dbReference>
<accession>A0A250WRW5</accession>